<name>A0A0R3WV42_HYDTA</name>
<proteinExistence type="predicted"/>
<feature type="compositionally biased region" description="Polar residues" evidence="1">
    <location>
        <begin position="37"/>
        <end position="47"/>
    </location>
</feature>
<dbReference type="AlphaFoldDB" id="A0A0R3WV42"/>
<accession>A0A0R3WV42</accession>
<sequence>LHLRWSKLPPPYWTKVYIHGNLNGVEKDEKSALSLPNGHQTSENGSDTLRYRRKS</sequence>
<feature type="region of interest" description="Disordered" evidence="1">
    <location>
        <begin position="29"/>
        <end position="55"/>
    </location>
</feature>
<dbReference type="WBParaSite" id="TTAC_0000463201-mRNA-1">
    <property type="protein sequence ID" value="TTAC_0000463201-mRNA-1"/>
    <property type="gene ID" value="TTAC_0000463201"/>
</dbReference>
<protein>
    <submittedName>
        <fullName evidence="2">RA51C protein</fullName>
    </submittedName>
</protein>
<organism evidence="2">
    <name type="scientific">Hydatigena taeniaeformis</name>
    <name type="common">Feline tapeworm</name>
    <name type="synonym">Taenia taeniaeformis</name>
    <dbReference type="NCBI Taxonomy" id="6205"/>
    <lineage>
        <taxon>Eukaryota</taxon>
        <taxon>Metazoa</taxon>
        <taxon>Spiralia</taxon>
        <taxon>Lophotrochozoa</taxon>
        <taxon>Platyhelminthes</taxon>
        <taxon>Cestoda</taxon>
        <taxon>Eucestoda</taxon>
        <taxon>Cyclophyllidea</taxon>
        <taxon>Taeniidae</taxon>
        <taxon>Hydatigera</taxon>
    </lineage>
</organism>
<reference evidence="2" key="1">
    <citation type="submission" date="2017-02" db="UniProtKB">
        <authorList>
            <consortium name="WormBaseParasite"/>
        </authorList>
    </citation>
    <scope>IDENTIFICATION</scope>
</reference>
<evidence type="ECO:0000256" key="1">
    <source>
        <dbReference type="SAM" id="MobiDB-lite"/>
    </source>
</evidence>
<evidence type="ECO:0000313" key="2">
    <source>
        <dbReference type="WBParaSite" id="TTAC_0000463201-mRNA-1"/>
    </source>
</evidence>